<accession>A0A6C2CZV9</accession>
<reference evidence="2 3" key="1">
    <citation type="submission" date="2019-01" db="EMBL/GenBank/DDBJ databases">
        <title>Zoogloea oleivorans genome sequencing and assembly.</title>
        <authorList>
            <person name="Tancsics A."/>
            <person name="Farkas M."/>
            <person name="Kriszt B."/>
            <person name="Maroti G."/>
            <person name="Horvath B."/>
        </authorList>
    </citation>
    <scope>NUCLEOTIDE SEQUENCE [LARGE SCALE GENOMIC DNA]</scope>
    <source>
        <strain evidence="2 3">Buc</strain>
    </source>
</reference>
<dbReference type="Proteomes" id="UP000389128">
    <property type="component" value="Unassembled WGS sequence"/>
</dbReference>
<evidence type="ECO:0008006" key="4">
    <source>
        <dbReference type="Google" id="ProtNLM"/>
    </source>
</evidence>
<gene>
    <name evidence="2" type="ORF">ETQ85_08890</name>
</gene>
<feature type="chain" id="PRO_5025503637" description="DUF922 domain-containing protein" evidence="1">
    <location>
        <begin position="26"/>
        <end position="225"/>
    </location>
</feature>
<dbReference type="RefSeq" id="WP_148578692.1">
    <property type="nucleotide sequence ID" value="NZ_JAVEUW010000094.1"/>
</dbReference>
<keyword evidence="1" id="KW-0732">Signal</keyword>
<dbReference type="OrthoDB" id="9180663at2"/>
<evidence type="ECO:0000313" key="3">
    <source>
        <dbReference type="Proteomes" id="UP000389128"/>
    </source>
</evidence>
<dbReference type="EMBL" id="SDKK01000007">
    <property type="protein sequence ID" value="TYC59670.1"/>
    <property type="molecule type" value="Genomic_DNA"/>
</dbReference>
<dbReference type="AlphaFoldDB" id="A0A6C2CZV9"/>
<comment type="caution">
    <text evidence="2">The sequence shown here is derived from an EMBL/GenBank/DDBJ whole genome shotgun (WGS) entry which is preliminary data.</text>
</comment>
<keyword evidence="3" id="KW-1185">Reference proteome</keyword>
<feature type="signal peptide" evidence="1">
    <location>
        <begin position="1"/>
        <end position="25"/>
    </location>
</feature>
<evidence type="ECO:0000313" key="2">
    <source>
        <dbReference type="EMBL" id="TYC59670.1"/>
    </source>
</evidence>
<proteinExistence type="predicted"/>
<sequence length="225" mass="25414">MRRSPLSVRCRPLLLLMFLAGPCWADPCEQLAKPSVRVKLLDEPVSVDSQYGFKTLTIMGGKITRPGNTVLGLTRGTAIVKFETHFTTIVERSGQWECTSPQLTMSYGFSPMNVHVAREFTEGSCAYKEIYQHELRHVKTYQTHLAGIEKDLTDTLNARFATGGPWRGPVGQSRARIQQELTERWVPFIKREMNRVDAAQALVDSPEEYARVANSCNGDIRKLIR</sequence>
<evidence type="ECO:0000256" key="1">
    <source>
        <dbReference type="SAM" id="SignalP"/>
    </source>
</evidence>
<protein>
    <recommendedName>
        <fullName evidence="4">DUF922 domain-containing protein</fullName>
    </recommendedName>
</protein>
<organism evidence="2 3">
    <name type="scientific">Zoogloea oleivorans</name>
    <dbReference type="NCBI Taxonomy" id="1552750"/>
    <lineage>
        <taxon>Bacteria</taxon>
        <taxon>Pseudomonadati</taxon>
        <taxon>Pseudomonadota</taxon>
        <taxon>Betaproteobacteria</taxon>
        <taxon>Rhodocyclales</taxon>
        <taxon>Zoogloeaceae</taxon>
        <taxon>Zoogloea</taxon>
    </lineage>
</organism>
<name>A0A6C2CZV9_9RHOO</name>